<reference evidence="4 5" key="1">
    <citation type="submission" date="2023-07" db="EMBL/GenBank/DDBJ databases">
        <title>Sorghum-associated microbial communities from plants grown in Nebraska, USA.</title>
        <authorList>
            <person name="Schachtman D."/>
        </authorList>
    </citation>
    <scope>NUCLEOTIDE SEQUENCE [LARGE SCALE GENOMIC DNA]</scope>
    <source>
        <strain evidence="4 5">DS1027</strain>
    </source>
</reference>
<dbReference type="SUPFAM" id="SSF81901">
    <property type="entry name" value="HCP-like"/>
    <property type="match status" value="1"/>
</dbReference>
<dbReference type="PANTHER" id="PTHR45011:SF1">
    <property type="entry name" value="DAP3-BINDING CELL DEATH ENHANCER 1"/>
    <property type="match status" value="1"/>
</dbReference>
<dbReference type="Proteomes" id="UP001184150">
    <property type="component" value="Unassembled WGS sequence"/>
</dbReference>
<feature type="compositionally biased region" description="Low complexity" evidence="1">
    <location>
        <begin position="213"/>
        <end position="235"/>
    </location>
</feature>
<keyword evidence="2" id="KW-0732">Signal</keyword>
<comment type="caution">
    <text evidence="4">The sequence shown here is derived from an EMBL/GenBank/DDBJ whole genome shotgun (WGS) entry which is preliminary data.</text>
</comment>
<dbReference type="Pfam" id="PF08238">
    <property type="entry name" value="Sel1"/>
    <property type="match status" value="2"/>
</dbReference>
<dbReference type="SMART" id="SM00671">
    <property type="entry name" value="SEL1"/>
    <property type="match status" value="2"/>
</dbReference>
<feature type="compositionally biased region" description="Basic and acidic residues" evidence="1">
    <location>
        <begin position="192"/>
        <end position="205"/>
    </location>
</feature>
<dbReference type="PROSITE" id="PS51724">
    <property type="entry name" value="SPOR"/>
    <property type="match status" value="1"/>
</dbReference>
<feature type="region of interest" description="Disordered" evidence="1">
    <location>
        <begin position="189"/>
        <end position="248"/>
    </location>
</feature>
<feature type="compositionally biased region" description="Pro residues" evidence="1">
    <location>
        <begin position="291"/>
        <end position="301"/>
    </location>
</feature>
<evidence type="ECO:0000256" key="2">
    <source>
        <dbReference type="SAM" id="SignalP"/>
    </source>
</evidence>
<feature type="chain" id="PRO_5046824907" evidence="2">
    <location>
        <begin position="31"/>
        <end position="384"/>
    </location>
</feature>
<dbReference type="Pfam" id="PF05036">
    <property type="entry name" value="SPOR"/>
    <property type="match status" value="1"/>
</dbReference>
<name>A0ABU1MR16_9SPHN</name>
<dbReference type="EMBL" id="JAVDRD010000012">
    <property type="protein sequence ID" value="MDR6512783.1"/>
    <property type="molecule type" value="Genomic_DNA"/>
</dbReference>
<dbReference type="InterPro" id="IPR052748">
    <property type="entry name" value="ISR_Activator"/>
</dbReference>
<feature type="region of interest" description="Disordered" evidence="1">
    <location>
        <begin position="272"/>
        <end position="304"/>
    </location>
</feature>
<dbReference type="InterPro" id="IPR011990">
    <property type="entry name" value="TPR-like_helical_dom_sf"/>
</dbReference>
<keyword evidence="5" id="KW-1185">Reference proteome</keyword>
<dbReference type="RefSeq" id="WP_309806228.1">
    <property type="nucleotide sequence ID" value="NZ_JAVDRD010000012.1"/>
</dbReference>
<gene>
    <name evidence="4" type="ORF">J2792_003670</name>
</gene>
<dbReference type="Gene3D" id="3.30.70.1070">
    <property type="entry name" value="Sporulation related repeat"/>
    <property type="match status" value="1"/>
</dbReference>
<evidence type="ECO:0000256" key="1">
    <source>
        <dbReference type="SAM" id="MobiDB-lite"/>
    </source>
</evidence>
<organism evidence="4 5">
    <name type="scientific">Novosphingobium capsulatum</name>
    <dbReference type="NCBI Taxonomy" id="13688"/>
    <lineage>
        <taxon>Bacteria</taxon>
        <taxon>Pseudomonadati</taxon>
        <taxon>Pseudomonadota</taxon>
        <taxon>Alphaproteobacteria</taxon>
        <taxon>Sphingomonadales</taxon>
        <taxon>Sphingomonadaceae</taxon>
        <taxon>Novosphingobium</taxon>
    </lineage>
</organism>
<sequence>MITPRPKTASLRAMATLAALAALFPTLAWADVRDGVNAWSRGDYAGAVRQWQGPAAKGDADAQFNMGQAAKLGRGMPKDMAKAEDWFHKAARQGHARAADNYGILLFQTGRQSEALPWLTASADRGEPRAMYVLGVAAFNGDFQPKDWVRAYALMTRAAAVGLPQAIESLKTMNQVIPLEQRQMGASLASDLETRTSDQRSRELAAAELGVSAPTATDATATPLPTRAAPAALTPVDLPAAQTGDGTMTTAPGRVMAGASYANPVEVPRASVAAATAPRPKPAAAAEAKPAPKPAPKPAGAPRPTVAATGAWRIQLGAFSQKSNADGLWARVRGRAELAGHPRIDLAEGKITRVLAGGFASQAEAAHACAALKGAGVDCITLKP</sequence>
<evidence type="ECO:0000313" key="5">
    <source>
        <dbReference type="Proteomes" id="UP001184150"/>
    </source>
</evidence>
<evidence type="ECO:0000313" key="4">
    <source>
        <dbReference type="EMBL" id="MDR6512783.1"/>
    </source>
</evidence>
<protein>
    <submittedName>
        <fullName evidence="4">TPR repeat protein</fullName>
    </submittedName>
</protein>
<dbReference type="SUPFAM" id="SSF110997">
    <property type="entry name" value="Sporulation related repeat"/>
    <property type="match status" value="1"/>
</dbReference>
<dbReference type="PANTHER" id="PTHR45011">
    <property type="entry name" value="DAP3-BINDING CELL DEATH ENHANCER 1"/>
    <property type="match status" value="1"/>
</dbReference>
<accession>A0ABU1MR16</accession>
<dbReference type="InterPro" id="IPR036680">
    <property type="entry name" value="SPOR-like_sf"/>
</dbReference>
<feature type="domain" description="SPOR" evidence="3">
    <location>
        <begin position="306"/>
        <end position="384"/>
    </location>
</feature>
<evidence type="ECO:0000259" key="3">
    <source>
        <dbReference type="PROSITE" id="PS51724"/>
    </source>
</evidence>
<proteinExistence type="predicted"/>
<feature type="signal peptide" evidence="2">
    <location>
        <begin position="1"/>
        <end position="30"/>
    </location>
</feature>
<dbReference type="InterPro" id="IPR006597">
    <property type="entry name" value="Sel1-like"/>
</dbReference>
<dbReference type="Gene3D" id="1.25.40.10">
    <property type="entry name" value="Tetratricopeptide repeat domain"/>
    <property type="match status" value="1"/>
</dbReference>
<feature type="compositionally biased region" description="Low complexity" evidence="1">
    <location>
        <begin position="273"/>
        <end position="289"/>
    </location>
</feature>
<dbReference type="InterPro" id="IPR007730">
    <property type="entry name" value="SPOR-like_dom"/>
</dbReference>